<evidence type="ECO:0000256" key="3">
    <source>
        <dbReference type="ARBA" id="ARBA00023163"/>
    </source>
</evidence>
<feature type="domain" description="HTH deoR-type" evidence="5">
    <location>
        <begin position="6"/>
        <end position="61"/>
    </location>
</feature>
<evidence type="ECO:0000256" key="2">
    <source>
        <dbReference type="ARBA" id="ARBA00023125"/>
    </source>
</evidence>
<dbReference type="InterPro" id="IPR037171">
    <property type="entry name" value="NagB/RpiA_transferase-like"/>
</dbReference>
<keyword evidence="3" id="KW-0804">Transcription</keyword>
<dbReference type="InterPro" id="IPR050313">
    <property type="entry name" value="Carb_Metab_HTH_regulators"/>
</dbReference>
<feature type="compositionally biased region" description="Acidic residues" evidence="4">
    <location>
        <begin position="76"/>
        <end position="86"/>
    </location>
</feature>
<keyword evidence="7" id="KW-1185">Reference proteome</keyword>
<dbReference type="PRINTS" id="PR00037">
    <property type="entry name" value="HTHLACR"/>
</dbReference>
<dbReference type="InterPro" id="IPR018356">
    <property type="entry name" value="Tscrpt_reg_HTH_DeoR_CS"/>
</dbReference>
<evidence type="ECO:0000313" key="6">
    <source>
        <dbReference type="EMBL" id="ATG50488.1"/>
    </source>
</evidence>
<evidence type="ECO:0000256" key="1">
    <source>
        <dbReference type="ARBA" id="ARBA00023015"/>
    </source>
</evidence>
<dbReference type="Pfam" id="PF08220">
    <property type="entry name" value="HTH_DeoR"/>
    <property type="match status" value="1"/>
</dbReference>
<dbReference type="Proteomes" id="UP000218165">
    <property type="component" value="Chromosome"/>
</dbReference>
<feature type="region of interest" description="Disordered" evidence="4">
    <location>
        <begin position="54"/>
        <end position="86"/>
    </location>
</feature>
<gene>
    <name evidence="6" type="ORF">CFK38_02330</name>
</gene>
<dbReference type="KEGG" id="brz:CFK38_02330"/>
<dbReference type="SMART" id="SM00420">
    <property type="entry name" value="HTH_DEOR"/>
    <property type="match status" value="1"/>
</dbReference>
<evidence type="ECO:0000259" key="5">
    <source>
        <dbReference type="PROSITE" id="PS51000"/>
    </source>
</evidence>
<dbReference type="Pfam" id="PF00455">
    <property type="entry name" value="DeoRC"/>
    <property type="match status" value="1"/>
</dbReference>
<keyword evidence="2" id="KW-0238">DNA-binding</keyword>
<reference evidence="7" key="1">
    <citation type="submission" date="2017-09" db="EMBL/GenBank/DDBJ databases">
        <title>Brachybacterium sp. VM2412.</title>
        <authorList>
            <person name="Tak E.J."/>
            <person name="Bae J.-W."/>
        </authorList>
    </citation>
    <scope>NUCLEOTIDE SEQUENCE [LARGE SCALE GENOMIC DNA]</scope>
    <source>
        <strain evidence="7">VM2412</strain>
    </source>
</reference>
<sequence>MSRVIRVARLDAIEFMLHKQKVVSTHEIVDVLGVSGATARRDLDDLVAEGRVERVHGGARLPEHEDEADPAPGAVPDEDLSAEEPPEVDELFHEVLARNSAVKRALARAAAALVGDGETLFLDIGTTTYELASCLVGRQLTVVTNSLGVVDALSASQRGNLVVLGGEYNREYRCTQGRSVQQELRELHIDRAFLGCAGITDLGVVRDNDARQAVIKQAAAECSGETTVLADSSKIPGIGAYTALELASVDRLVIDRPLPTALARLCADASTEVLVP</sequence>
<dbReference type="InterPro" id="IPR036390">
    <property type="entry name" value="WH_DNA-bd_sf"/>
</dbReference>
<name>A0A291GJX5_9MICO</name>
<dbReference type="InterPro" id="IPR001034">
    <property type="entry name" value="DeoR_HTH"/>
</dbReference>
<dbReference type="PANTHER" id="PTHR30363:SF44">
    <property type="entry name" value="AGA OPERON TRANSCRIPTIONAL REPRESSOR-RELATED"/>
    <property type="match status" value="1"/>
</dbReference>
<evidence type="ECO:0000256" key="4">
    <source>
        <dbReference type="SAM" id="MobiDB-lite"/>
    </source>
</evidence>
<proteinExistence type="predicted"/>
<dbReference type="InterPro" id="IPR014036">
    <property type="entry name" value="DeoR-like_C"/>
</dbReference>
<dbReference type="AlphaFoldDB" id="A0A291GJX5"/>
<dbReference type="SMART" id="SM01134">
    <property type="entry name" value="DeoRC"/>
    <property type="match status" value="1"/>
</dbReference>
<keyword evidence="1" id="KW-0805">Transcription regulation</keyword>
<dbReference type="GO" id="GO:0003700">
    <property type="term" value="F:DNA-binding transcription factor activity"/>
    <property type="evidence" value="ECO:0007669"/>
    <property type="project" value="InterPro"/>
</dbReference>
<organism evidence="6 7">
    <name type="scientific">Brachybacterium vulturis</name>
    <dbReference type="NCBI Taxonomy" id="2017484"/>
    <lineage>
        <taxon>Bacteria</taxon>
        <taxon>Bacillati</taxon>
        <taxon>Actinomycetota</taxon>
        <taxon>Actinomycetes</taxon>
        <taxon>Micrococcales</taxon>
        <taxon>Dermabacteraceae</taxon>
        <taxon>Brachybacterium</taxon>
    </lineage>
</organism>
<dbReference type="SUPFAM" id="SSF46785">
    <property type="entry name" value="Winged helix' DNA-binding domain"/>
    <property type="match status" value="1"/>
</dbReference>
<dbReference type="GO" id="GO:0003677">
    <property type="term" value="F:DNA binding"/>
    <property type="evidence" value="ECO:0007669"/>
    <property type="project" value="UniProtKB-KW"/>
</dbReference>
<protein>
    <recommendedName>
        <fullName evidence="5">HTH deoR-type domain-containing protein</fullName>
    </recommendedName>
</protein>
<evidence type="ECO:0000313" key="7">
    <source>
        <dbReference type="Proteomes" id="UP000218165"/>
    </source>
</evidence>
<dbReference type="PANTHER" id="PTHR30363">
    <property type="entry name" value="HTH-TYPE TRANSCRIPTIONAL REGULATOR SRLR-RELATED"/>
    <property type="match status" value="1"/>
</dbReference>
<accession>A0A291GJX5</accession>
<dbReference type="InterPro" id="IPR036388">
    <property type="entry name" value="WH-like_DNA-bd_sf"/>
</dbReference>
<dbReference type="PROSITE" id="PS51000">
    <property type="entry name" value="HTH_DEOR_2"/>
    <property type="match status" value="1"/>
</dbReference>
<dbReference type="Gene3D" id="1.10.10.10">
    <property type="entry name" value="Winged helix-like DNA-binding domain superfamily/Winged helix DNA-binding domain"/>
    <property type="match status" value="1"/>
</dbReference>
<dbReference type="PROSITE" id="PS00894">
    <property type="entry name" value="HTH_DEOR_1"/>
    <property type="match status" value="1"/>
</dbReference>
<dbReference type="SUPFAM" id="SSF100950">
    <property type="entry name" value="NagB/RpiA/CoA transferase-like"/>
    <property type="match status" value="1"/>
</dbReference>
<dbReference type="EMBL" id="CP023563">
    <property type="protein sequence ID" value="ATG50488.1"/>
    <property type="molecule type" value="Genomic_DNA"/>
</dbReference>